<comment type="cofactor">
    <cofactor evidence="15">
        <name>Mg(2+)</name>
        <dbReference type="ChEBI" id="CHEBI:18420"/>
    </cofactor>
    <text evidence="15">Binds 2 magnesium ions per subunit.</text>
</comment>
<evidence type="ECO:0000313" key="20">
    <source>
        <dbReference type="Proteomes" id="UP000218979"/>
    </source>
</evidence>
<dbReference type="PROSITE" id="PS50173">
    <property type="entry name" value="UMUC"/>
    <property type="match status" value="1"/>
</dbReference>
<gene>
    <name evidence="15" type="primary">dinB</name>
    <name evidence="17" type="ORF">RR45_GL001917</name>
    <name evidence="18" type="ORF">SAMN02746068_00641</name>
</gene>
<keyword evidence="11 15" id="KW-0239">DNA-directed DNA polymerase</keyword>
<keyword evidence="7 15" id="KW-0235">DNA replication</keyword>
<feature type="active site" evidence="15">
    <location>
        <position position="117"/>
    </location>
</feature>
<keyword evidence="20" id="KW-1185">Reference proteome</keyword>
<protein>
    <recommendedName>
        <fullName evidence="15">DNA polymerase IV</fullName>
        <shortName evidence="15">Pol IV</shortName>
        <ecNumber evidence="15">2.7.7.7</ecNumber>
    </recommendedName>
</protein>
<dbReference type="SUPFAM" id="SSF56672">
    <property type="entry name" value="DNA/RNA polymerases"/>
    <property type="match status" value="1"/>
</dbReference>
<keyword evidence="13 15" id="KW-0234">DNA repair</keyword>
<dbReference type="EMBL" id="JXJT01000007">
    <property type="protein sequence ID" value="PCS03889.1"/>
    <property type="molecule type" value="Genomic_DNA"/>
</dbReference>
<sequence length="353" mass="39160">MLVFPLINDTSRKIIHVDMDAFFASIEERDNPELKGKPVVIAKNPLETGGRGVVSTANYAARKYGIHSAMSAKEAYELCPQAVFVSGNYARYQEVSRQMHDIFHRYTDEVEGMALDEAYLDVTVNKINAASAVKIAKMIQHDIFTELHLTSSAGVSYNKFLAKIASDIEKPKGLTLIAPEDALDFLAELSVKKFHGVGEKTAEKLEALGITEGGDIQKSSPQYLAEKLGVFGWELYLKANGIHNVPVKPNRIRKSVGKEKTYGKLLYLEADIKAEVSKLSEKVGMILQEKQLKGHIVVIKIRYADFTTFTKRLSLDDKVDDVYLIDQSAQKLLDVALRDNVGIRLLGVTVTGL</sequence>
<dbReference type="InterPro" id="IPR017961">
    <property type="entry name" value="DNA_pol_Y-fam_little_finger"/>
</dbReference>
<evidence type="ECO:0000256" key="11">
    <source>
        <dbReference type="ARBA" id="ARBA00022932"/>
    </source>
</evidence>
<evidence type="ECO:0000256" key="7">
    <source>
        <dbReference type="ARBA" id="ARBA00022705"/>
    </source>
</evidence>
<keyword evidence="8 15" id="KW-0479">Metal-binding</keyword>
<dbReference type="Pfam" id="PF11798">
    <property type="entry name" value="IMS_HHH"/>
    <property type="match status" value="1"/>
</dbReference>
<organism evidence="18 19">
    <name type="scientific">Pseudolactococcus chungangensis CAU 28 = DSM 22330</name>
    <dbReference type="NCBI Taxonomy" id="1122154"/>
    <lineage>
        <taxon>Bacteria</taxon>
        <taxon>Bacillati</taxon>
        <taxon>Bacillota</taxon>
        <taxon>Bacilli</taxon>
        <taxon>Lactobacillales</taxon>
        <taxon>Streptococcaceae</taxon>
        <taxon>Pseudolactococcus</taxon>
    </lineage>
</organism>
<dbReference type="NCBIfam" id="NF002677">
    <property type="entry name" value="PRK02406.1"/>
    <property type="match status" value="1"/>
</dbReference>
<dbReference type="PANTHER" id="PTHR11076:SF33">
    <property type="entry name" value="DNA POLYMERASE KAPPA"/>
    <property type="match status" value="1"/>
</dbReference>
<evidence type="ECO:0000256" key="2">
    <source>
        <dbReference type="ARBA" id="ARBA00010945"/>
    </source>
</evidence>
<dbReference type="Proteomes" id="UP000185655">
    <property type="component" value="Unassembled WGS sequence"/>
</dbReference>
<name>A0A1K2H809_9LACT</name>
<comment type="catalytic activity">
    <reaction evidence="14 15">
        <text>DNA(n) + a 2'-deoxyribonucleoside 5'-triphosphate = DNA(n+1) + diphosphate</text>
        <dbReference type="Rhea" id="RHEA:22508"/>
        <dbReference type="Rhea" id="RHEA-COMP:17339"/>
        <dbReference type="Rhea" id="RHEA-COMP:17340"/>
        <dbReference type="ChEBI" id="CHEBI:33019"/>
        <dbReference type="ChEBI" id="CHEBI:61560"/>
        <dbReference type="ChEBI" id="CHEBI:173112"/>
        <dbReference type="EC" id="2.7.7.7"/>
    </reaction>
</comment>
<evidence type="ECO:0000313" key="17">
    <source>
        <dbReference type="EMBL" id="PCS03889.1"/>
    </source>
</evidence>
<dbReference type="GO" id="GO:0000287">
    <property type="term" value="F:magnesium ion binding"/>
    <property type="evidence" value="ECO:0007669"/>
    <property type="project" value="UniProtKB-UniRule"/>
</dbReference>
<keyword evidence="9 15" id="KW-0227">DNA damage</keyword>
<evidence type="ECO:0000256" key="5">
    <source>
        <dbReference type="ARBA" id="ARBA00022679"/>
    </source>
</evidence>
<feature type="domain" description="UmuC" evidence="16">
    <location>
        <begin position="14"/>
        <end position="198"/>
    </location>
</feature>
<dbReference type="InterPro" id="IPR022880">
    <property type="entry name" value="DNApol_IV"/>
</dbReference>
<proteinExistence type="inferred from homology"/>
<evidence type="ECO:0000256" key="14">
    <source>
        <dbReference type="ARBA" id="ARBA00049244"/>
    </source>
</evidence>
<evidence type="ECO:0000256" key="9">
    <source>
        <dbReference type="ARBA" id="ARBA00022763"/>
    </source>
</evidence>
<comment type="subunit">
    <text evidence="15">Monomer.</text>
</comment>
<reference evidence="17 20" key="1">
    <citation type="submission" date="2014-12" db="EMBL/GenBank/DDBJ databases">
        <title>Draft genome sequences of 10 type strains of Lactococcus.</title>
        <authorList>
            <person name="Sun Z."/>
            <person name="Zhong Z."/>
            <person name="Liu W."/>
            <person name="Zhang W."/>
            <person name="Zhang H."/>
        </authorList>
    </citation>
    <scope>NUCLEOTIDE SEQUENCE [LARGE SCALE GENOMIC DNA]</scope>
    <source>
        <strain evidence="17 20">DSM 22330</strain>
    </source>
</reference>
<dbReference type="HAMAP" id="MF_01113">
    <property type="entry name" value="DNApol_IV"/>
    <property type="match status" value="1"/>
</dbReference>
<evidence type="ECO:0000259" key="16">
    <source>
        <dbReference type="PROSITE" id="PS50173"/>
    </source>
</evidence>
<dbReference type="GO" id="GO:0006281">
    <property type="term" value="P:DNA repair"/>
    <property type="evidence" value="ECO:0007669"/>
    <property type="project" value="UniProtKB-UniRule"/>
</dbReference>
<evidence type="ECO:0000256" key="8">
    <source>
        <dbReference type="ARBA" id="ARBA00022723"/>
    </source>
</evidence>
<dbReference type="Pfam" id="PF11799">
    <property type="entry name" value="IMS_C"/>
    <property type="match status" value="1"/>
</dbReference>
<comment type="function">
    <text evidence="15">Poorly processive, error-prone DNA polymerase involved in untargeted mutagenesis. Copies undamaged DNA at stalled replication forks, which arise in vivo from mismatched or misaligned primer ends. These misaligned primers can be extended by PolIV. Exhibits no 3'-5' exonuclease (proofreading) activity. May be involved in translesional synthesis, in conjunction with the beta clamp from PolIII.</text>
</comment>
<dbReference type="AlphaFoldDB" id="A0A1K2H809"/>
<evidence type="ECO:0000256" key="4">
    <source>
        <dbReference type="ARBA" id="ARBA00022490"/>
    </source>
</evidence>
<evidence type="ECO:0000313" key="19">
    <source>
        <dbReference type="Proteomes" id="UP000185655"/>
    </source>
</evidence>
<feature type="site" description="Substrate discrimination" evidence="15">
    <location>
        <position position="23"/>
    </location>
</feature>
<dbReference type="PANTHER" id="PTHR11076">
    <property type="entry name" value="DNA REPAIR POLYMERASE UMUC / TRANSFERASE FAMILY MEMBER"/>
    <property type="match status" value="1"/>
</dbReference>
<evidence type="ECO:0000256" key="3">
    <source>
        <dbReference type="ARBA" id="ARBA00022457"/>
    </source>
</evidence>
<dbReference type="STRING" id="1122154.SAMN02746068_00641"/>
<evidence type="ECO:0000256" key="15">
    <source>
        <dbReference type="HAMAP-Rule" id="MF_01113"/>
    </source>
</evidence>
<dbReference type="OrthoDB" id="9808813at2"/>
<dbReference type="InterPro" id="IPR050116">
    <property type="entry name" value="DNA_polymerase-Y"/>
</dbReference>
<evidence type="ECO:0000256" key="10">
    <source>
        <dbReference type="ARBA" id="ARBA00022842"/>
    </source>
</evidence>
<dbReference type="Gene3D" id="3.30.70.270">
    <property type="match status" value="1"/>
</dbReference>
<dbReference type="Proteomes" id="UP000218979">
    <property type="component" value="Unassembled WGS sequence"/>
</dbReference>
<dbReference type="SUPFAM" id="SSF100879">
    <property type="entry name" value="Lesion bypass DNA polymerase (Y-family), little finger domain"/>
    <property type="match status" value="1"/>
</dbReference>
<dbReference type="InterPro" id="IPR043502">
    <property type="entry name" value="DNA/RNA_pol_sf"/>
</dbReference>
<reference evidence="18 19" key="2">
    <citation type="submission" date="2016-11" db="EMBL/GenBank/DDBJ databases">
        <authorList>
            <person name="Jaros S."/>
            <person name="Januszkiewicz K."/>
            <person name="Wedrychowicz H."/>
        </authorList>
    </citation>
    <scope>NUCLEOTIDE SEQUENCE [LARGE SCALE GENOMIC DNA]</scope>
    <source>
        <strain evidence="18 19">DSM 22330</strain>
    </source>
</reference>
<dbReference type="EMBL" id="FPKS01000003">
    <property type="protein sequence ID" value="SFZ72767.1"/>
    <property type="molecule type" value="Genomic_DNA"/>
</dbReference>
<evidence type="ECO:0000256" key="1">
    <source>
        <dbReference type="ARBA" id="ARBA00004496"/>
    </source>
</evidence>
<dbReference type="GO" id="GO:0042276">
    <property type="term" value="P:error-prone translesion synthesis"/>
    <property type="evidence" value="ECO:0007669"/>
    <property type="project" value="TreeGrafter"/>
</dbReference>
<dbReference type="InterPro" id="IPR036775">
    <property type="entry name" value="DNA_pol_Y-fam_lit_finger_sf"/>
</dbReference>
<feature type="binding site" evidence="15">
    <location>
        <position position="116"/>
    </location>
    <ligand>
        <name>Mg(2+)</name>
        <dbReference type="ChEBI" id="CHEBI:18420"/>
    </ligand>
</feature>
<dbReference type="InterPro" id="IPR043128">
    <property type="entry name" value="Rev_trsase/Diguanyl_cyclase"/>
</dbReference>
<keyword evidence="6 15" id="KW-0548">Nucleotidyltransferase</keyword>
<evidence type="ECO:0000313" key="18">
    <source>
        <dbReference type="EMBL" id="SFZ72767.1"/>
    </source>
</evidence>
<dbReference type="RefSeq" id="WP_031365245.1">
    <property type="nucleotide sequence ID" value="NZ_FPKS01000003.1"/>
</dbReference>
<evidence type="ECO:0000256" key="12">
    <source>
        <dbReference type="ARBA" id="ARBA00023125"/>
    </source>
</evidence>
<evidence type="ECO:0000256" key="13">
    <source>
        <dbReference type="ARBA" id="ARBA00023204"/>
    </source>
</evidence>
<evidence type="ECO:0000256" key="6">
    <source>
        <dbReference type="ARBA" id="ARBA00022695"/>
    </source>
</evidence>
<keyword evidence="5 15" id="KW-0808">Transferase</keyword>
<dbReference type="Gene3D" id="3.30.1490.100">
    <property type="entry name" value="DNA polymerase, Y-family, little finger domain"/>
    <property type="match status" value="1"/>
</dbReference>
<dbReference type="GO" id="GO:0005829">
    <property type="term" value="C:cytosol"/>
    <property type="evidence" value="ECO:0007669"/>
    <property type="project" value="TreeGrafter"/>
</dbReference>
<comment type="similarity">
    <text evidence="2 15">Belongs to the DNA polymerase type-Y family.</text>
</comment>
<keyword evidence="4 15" id="KW-0963">Cytoplasm</keyword>
<feature type="binding site" evidence="15">
    <location>
        <position position="18"/>
    </location>
    <ligand>
        <name>Mg(2+)</name>
        <dbReference type="ChEBI" id="CHEBI:18420"/>
    </ligand>
</feature>
<accession>A0A1K2H809</accession>
<keyword evidence="3 15" id="KW-0515">Mutator protein</keyword>
<dbReference type="GO" id="GO:0003887">
    <property type="term" value="F:DNA-directed DNA polymerase activity"/>
    <property type="evidence" value="ECO:0007669"/>
    <property type="project" value="UniProtKB-UniRule"/>
</dbReference>
<comment type="subcellular location">
    <subcellularLocation>
        <location evidence="1 15">Cytoplasm</location>
    </subcellularLocation>
</comment>
<dbReference type="GO" id="GO:0006261">
    <property type="term" value="P:DNA-templated DNA replication"/>
    <property type="evidence" value="ECO:0007669"/>
    <property type="project" value="UniProtKB-UniRule"/>
</dbReference>
<dbReference type="InterPro" id="IPR001126">
    <property type="entry name" value="UmuC"/>
</dbReference>
<dbReference type="Pfam" id="PF00817">
    <property type="entry name" value="IMS"/>
    <property type="match status" value="1"/>
</dbReference>
<dbReference type="GO" id="GO:0009432">
    <property type="term" value="P:SOS response"/>
    <property type="evidence" value="ECO:0007669"/>
    <property type="project" value="TreeGrafter"/>
</dbReference>
<dbReference type="Gene3D" id="1.10.150.20">
    <property type="entry name" value="5' to 3' exonuclease, C-terminal subdomain"/>
    <property type="match status" value="1"/>
</dbReference>
<dbReference type="EC" id="2.7.7.7" evidence="15"/>
<dbReference type="InterPro" id="IPR024728">
    <property type="entry name" value="PolY_HhH_motif"/>
</dbReference>
<dbReference type="FunFam" id="3.40.1170.60:FF:000001">
    <property type="entry name" value="DNA polymerase IV"/>
    <property type="match status" value="1"/>
</dbReference>
<keyword evidence="10 15" id="KW-0460">Magnesium</keyword>
<dbReference type="Gene3D" id="3.40.1170.60">
    <property type="match status" value="1"/>
</dbReference>
<dbReference type="CDD" id="cd03586">
    <property type="entry name" value="PolY_Pol_IV_kappa"/>
    <property type="match status" value="1"/>
</dbReference>
<keyword evidence="12 15" id="KW-0238">DNA-binding</keyword>
<dbReference type="GO" id="GO:0003684">
    <property type="term" value="F:damaged DNA binding"/>
    <property type="evidence" value="ECO:0007669"/>
    <property type="project" value="InterPro"/>
</dbReference>